<dbReference type="PROSITE" id="PS50042">
    <property type="entry name" value="CNMP_BINDING_3"/>
    <property type="match status" value="1"/>
</dbReference>
<feature type="domain" description="Cyclic nucleotide-binding" evidence="1">
    <location>
        <begin position="36"/>
        <end position="114"/>
    </location>
</feature>
<dbReference type="SUPFAM" id="SSF51206">
    <property type="entry name" value="cAMP-binding domain-like"/>
    <property type="match status" value="1"/>
</dbReference>
<organism evidence="2 3">
    <name type="scientific">Flavobacterium subsaxonicum WB 4.1-42 = DSM 21790</name>
    <dbReference type="NCBI Taxonomy" id="1121898"/>
    <lineage>
        <taxon>Bacteria</taxon>
        <taxon>Pseudomonadati</taxon>
        <taxon>Bacteroidota</taxon>
        <taxon>Flavobacteriia</taxon>
        <taxon>Flavobacteriales</taxon>
        <taxon>Flavobacteriaceae</taxon>
        <taxon>Flavobacterium</taxon>
    </lineage>
</organism>
<reference evidence="2 3" key="1">
    <citation type="submission" date="2013-09" db="EMBL/GenBank/DDBJ databases">
        <authorList>
            <person name="Zeng Z."/>
            <person name="Chen C."/>
        </authorList>
    </citation>
    <scope>NUCLEOTIDE SEQUENCE [LARGE SCALE GENOMIC DNA]</scope>
    <source>
        <strain evidence="2 3">WB 4.1-42</strain>
    </source>
</reference>
<protein>
    <submittedName>
        <fullName evidence="2">Cyclic nucleotide-binding protein</fullName>
    </submittedName>
</protein>
<dbReference type="EMBL" id="JRLY01000016">
    <property type="protein sequence ID" value="KGO91670.1"/>
    <property type="molecule type" value="Genomic_DNA"/>
</dbReference>
<dbReference type="STRING" id="1121898.GCA_000422725_03144"/>
<evidence type="ECO:0000313" key="2">
    <source>
        <dbReference type="EMBL" id="KGO91670.1"/>
    </source>
</evidence>
<dbReference type="Gene3D" id="2.60.120.10">
    <property type="entry name" value="Jelly Rolls"/>
    <property type="match status" value="1"/>
</dbReference>
<dbReference type="CDD" id="cd00038">
    <property type="entry name" value="CAP_ED"/>
    <property type="match status" value="1"/>
</dbReference>
<name>A0A0A2MTZ5_9FLAO</name>
<proteinExistence type="predicted"/>
<comment type="caution">
    <text evidence="2">The sequence shown here is derived from an EMBL/GenBank/DDBJ whole genome shotgun (WGS) entry which is preliminary data.</text>
</comment>
<evidence type="ECO:0000313" key="3">
    <source>
        <dbReference type="Proteomes" id="UP000030111"/>
    </source>
</evidence>
<dbReference type="Proteomes" id="UP000030111">
    <property type="component" value="Unassembled WGS sequence"/>
</dbReference>
<sequence length="189" mass="22324">MFDNLILYLQSKFTITDEEIEIVKQVCRLKKLRKRQYLLQEGDVWRYNAFISKGLVRTFRVDEKGQEHIIQFSSENWWTGDRQSYITDSPARYNIEALEDTEVILIPKGDFEGLYRSIPNFSDFMHLLMERTFIASQNRIHAGISYSAEEKYHDFLKTHPTLVNRVPQHMIASFLGLSPETLSRVRTKK</sequence>
<gene>
    <name evidence="2" type="ORF">Q766_16700</name>
</gene>
<dbReference type="eggNOG" id="COG0664">
    <property type="taxonomic scope" value="Bacteria"/>
</dbReference>
<dbReference type="InterPro" id="IPR018490">
    <property type="entry name" value="cNMP-bd_dom_sf"/>
</dbReference>
<dbReference type="RefSeq" id="WP_026993251.1">
    <property type="nucleotide sequence ID" value="NZ_JRLY01000016.1"/>
</dbReference>
<dbReference type="InterPro" id="IPR000595">
    <property type="entry name" value="cNMP-bd_dom"/>
</dbReference>
<accession>A0A0A2MTZ5</accession>
<dbReference type="Pfam" id="PF00027">
    <property type="entry name" value="cNMP_binding"/>
    <property type="match status" value="1"/>
</dbReference>
<evidence type="ECO:0000259" key="1">
    <source>
        <dbReference type="PROSITE" id="PS50042"/>
    </source>
</evidence>
<dbReference type="InterPro" id="IPR014710">
    <property type="entry name" value="RmlC-like_jellyroll"/>
</dbReference>
<dbReference type="AlphaFoldDB" id="A0A0A2MTZ5"/>
<dbReference type="OrthoDB" id="1092431at2"/>
<keyword evidence="3" id="KW-1185">Reference proteome</keyword>